<feature type="domain" description="DUF1648" evidence="2">
    <location>
        <begin position="16"/>
        <end position="63"/>
    </location>
</feature>
<keyword evidence="1" id="KW-1133">Transmembrane helix</keyword>
<name>A0ABS8G321_9FIRM</name>
<organism evidence="3 4">
    <name type="scientific">Ruminococcus turbiniformis</name>
    <dbReference type="NCBI Taxonomy" id="2881258"/>
    <lineage>
        <taxon>Bacteria</taxon>
        <taxon>Bacillati</taxon>
        <taxon>Bacillota</taxon>
        <taxon>Clostridia</taxon>
        <taxon>Eubacteriales</taxon>
        <taxon>Oscillospiraceae</taxon>
        <taxon>Ruminococcus</taxon>
    </lineage>
</organism>
<feature type="transmembrane region" description="Helical" evidence="1">
    <location>
        <begin position="193"/>
        <end position="215"/>
    </location>
</feature>
<accession>A0ABS8G321</accession>
<protein>
    <submittedName>
        <fullName evidence="3">SdpI family protein</fullName>
    </submittedName>
</protein>
<dbReference type="InterPro" id="IPR026272">
    <property type="entry name" value="SdpI"/>
</dbReference>
<dbReference type="Pfam" id="PF13630">
    <property type="entry name" value="SdpI"/>
    <property type="match status" value="1"/>
</dbReference>
<evidence type="ECO:0000313" key="3">
    <source>
        <dbReference type="EMBL" id="MCC2255329.1"/>
    </source>
</evidence>
<dbReference type="Pfam" id="PF07853">
    <property type="entry name" value="DUF1648"/>
    <property type="match status" value="1"/>
</dbReference>
<comment type="caution">
    <text evidence="3">The sequence shown here is derived from an EMBL/GenBank/DDBJ whole genome shotgun (WGS) entry which is preliminary data.</text>
</comment>
<evidence type="ECO:0000256" key="1">
    <source>
        <dbReference type="SAM" id="Phobius"/>
    </source>
</evidence>
<dbReference type="InterPro" id="IPR012867">
    <property type="entry name" value="DUF1648"/>
</dbReference>
<dbReference type="PANTHER" id="PTHR37810:SF5">
    <property type="entry name" value="IMMUNITY PROTEIN SDPI"/>
    <property type="match status" value="1"/>
</dbReference>
<feature type="transmembrane region" description="Helical" evidence="1">
    <location>
        <begin position="7"/>
        <end position="29"/>
    </location>
</feature>
<feature type="transmembrane region" description="Helical" evidence="1">
    <location>
        <begin position="169"/>
        <end position="187"/>
    </location>
</feature>
<feature type="transmembrane region" description="Helical" evidence="1">
    <location>
        <begin position="55"/>
        <end position="76"/>
    </location>
</feature>
<keyword evidence="4" id="KW-1185">Reference proteome</keyword>
<sequence length="219" mass="24040">MKNVKTYGKTVIITTLITLLPIVIGLILWDRLPDTIATHWGADGEANGWSDKAHAVFFLPCMLAVIHLIAAAVVLADPKRKNIHRKPMMLTLWIVPVISLITNGSTYVIALGADLNMSVFLCLVIGIVFILLGNYMPKLQQNYTVGIKVPWTLNSEENWNRTHRLAGKMFVLGGIIIAVSGFISTFAGDSAVFLVMVAIAIICCLIPAGYSFWLFKKGI</sequence>
<reference evidence="3 4" key="1">
    <citation type="submission" date="2021-10" db="EMBL/GenBank/DDBJ databases">
        <title>Anaerobic single-cell dispensing facilitates the cultivation of human gut bacteria.</title>
        <authorList>
            <person name="Afrizal A."/>
        </authorList>
    </citation>
    <scope>NUCLEOTIDE SEQUENCE [LARGE SCALE GENOMIC DNA]</scope>
    <source>
        <strain evidence="3 4">CLA-AA-H200</strain>
    </source>
</reference>
<dbReference type="RefSeq" id="WP_227708403.1">
    <property type="nucleotide sequence ID" value="NZ_JAJEQX010000025.1"/>
</dbReference>
<dbReference type="InterPro" id="IPR025962">
    <property type="entry name" value="SdpI/YhfL"/>
</dbReference>
<keyword evidence="1" id="KW-0812">Transmembrane</keyword>
<dbReference type="EMBL" id="JAJEQX010000025">
    <property type="protein sequence ID" value="MCC2255329.1"/>
    <property type="molecule type" value="Genomic_DNA"/>
</dbReference>
<evidence type="ECO:0000259" key="2">
    <source>
        <dbReference type="Pfam" id="PF07853"/>
    </source>
</evidence>
<evidence type="ECO:0000313" key="4">
    <source>
        <dbReference type="Proteomes" id="UP001198151"/>
    </source>
</evidence>
<feature type="transmembrane region" description="Helical" evidence="1">
    <location>
        <begin position="115"/>
        <end position="133"/>
    </location>
</feature>
<dbReference type="Proteomes" id="UP001198151">
    <property type="component" value="Unassembled WGS sequence"/>
</dbReference>
<dbReference type="PANTHER" id="PTHR37810">
    <property type="entry name" value="IMMUNITY PROTEIN SDPI"/>
    <property type="match status" value="1"/>
</dbReference>
<gene>
    <name evidence="3" type="ORF">LKD70_13030</name>
</gene>
<feature type="transmembrane region" description="Helical" evidence="1">
    <location>
        <begin position="88"/>
        <end position="109"/>
    </location>
</feature>
<keyword evidence="1" id="KW-0472">Membrane</keyword>
<dbReference type="PIRSF" id="PIRSF038959">
    <property type="entry name" value="SdpI"/>
    <property type="match status" value="1"/>
</dbReference>
<proteinExistence type="predicted"/>